<proteinExistence type="predicted"/>
<keyword evidence="2" id="KW-1185">Reference proteome</keyword>
<reference evidence="1 2" key="1">
    <citation type="journal article" date="2013" name="PLoS ONE">
        <title>Enrichment and Genome Sequence of the Group I.1a Ammonia-Oxidizing Archaeon ?Ca. Nitrosotenuis uzonensis? Representing a Clade Globally.</title>
        <authorList>
            <person name="Lebedeva E.V."/>
            <person name="Hatzenpichler R."/>
            <person name="Pelletier E."/>
            <person name="Schuster N."/>
            <person name="Hauzmayer S."/>
            <person name="Bulaev A."/>
            <person name="Grigor'eva N.V."/>
            <person name="Galushko A."/>
            <person name="Schmid M."/>
            <person name="Palatinszky M."/>
            <person name="Le Paslier D."/>
            <person name="Daims H."/>
            <person name="Wagner M."/>
        </authorList>
    </citation>
    <scope>NUCLEOTIDE SEQUENCE [LARGE SCALE GENOMIC DNA]</scope>
    <source>
        <strain evidence="1 2">N4</strain>
    </source>
</reference>
<evidence type="ECO:0000313" key="2">
    <source>
        <dbReference type="Proteomes" id="UP000018159"/>
    </source>
</evidence>
<dbReference type="AlphaFoldDB" id="V6AVM6"/>
<dbReference type="EMBL" id="CBTY010000011">
    <property type="protein sequence ID" value="CDI06637.1"/>
    <property type="molecule type" value="Genomic_DNA"/>
</dbReference>
<gene>
    <name evidence="1" type="ORF">NITUZ_60164</name>
</gene>
<accession>V6AVM6</accession>
<organism evidence="1 2">
    <name type="scientific">Candidatus Nitrosotenuis uzonensis</name>
    <dbReference type="NCBI Taxonomy" id="1407055"/>
    <lineage>
        <taxon>Archaea</taxon>
        <taxon>Nitrososphaerota</taxon>
        <taxon>Candidatus Nitrosotenuis</taxon>
    </lineage>
</organism>
<evidence type="ECO:0000313" key="1">
    <source>
        <dbReference type="EMBL" id="CDI06637.1"/>
    </source>
</evidence>
<protein>
    <submittedName>
        <fullName evidence="1">Uncharacterized protein</fullName>
    </submittedName>
</protein>
<comment type="caution">
    <text evidence="1">The sequence shown here is derived from an EMBL/GenBank/DDBJ whole genome shotgun (WGS) entry which is preliminary data.</text>
</comment>
<sequence>MEIMVSLYLLMRGVMVFHMQKVNKEKHQAALEEKIRELELEGWRVVNLHGKSPDAIAVKDDRIVAVEILKKIKTERKNPELAKKKGKFKWTFAGGFTLTSKRSNYDMFDDVIFGFYK</sequence>
<dbReference type="Proteomes" id="UP000018159">
    <property type="component" value="Unassembled WGS sequence"/>
</dbReference>
<name>V6AVM6_9ARCH</name>